<dbReference type="NCBIfam" id="TIGR01727">
    <property type="entry name" value="oligo_HPY"/>
    <property type="match status" value="1"/>
</dbReference>
<dbReference type="PANTHER" id="PTHR43067">
    <property type="entry name" value="OLIGOPEPTIDE/DIPEPTIDE ABC TRANSPORTER, ATPASE SUBUNIT"/>
    <property type="match status" value="1"/>
</dbReference>
<dbReference type="GeneID" id="65560529"/>
<dbReference type="CDD" id="cd03257">
    <property type="entry name" value="ABC_NikE_OppD_transporters"/>
    <property type="match status" value="1"/>
</dbReference>
<dbReference type="SMART" id="SM00382">
    <property type="entry name" value="AAA"/>
    <property type="match status" value="1"/>
</dbReference>
<dbReference type="Pfam" id="PF08352">
    <property type="entry name" value="oligo_HPY"/>
    <property type="match status" value="1"/>
</dbReference>
<keyword evidence="1" id="KW-0813">Transport</keyword>
<dbReference type="Proteomes" id="UP000693941">
    <property type="component" value="Chromosome"/>
</dbReference>
<dbReference type="InterPro" id="IPR013563">
    <property type="entry name" value="Oligopep_ABC_C"/>
</dbReference>
<evidence type="ECO:0000313" key="6">
    <source>
        <dbReference type="Proteomes" id="UP000693941"/>
    </source>
</evidence>
<dbReference type="PROSITE" id="PS00211">
    <property type="entry name" value="ABC_TRANSPORTER_1"/>
    <property type="match status" value="1"/>
</dbReference>
<dbReference type="InterPro" id="IPR003593">
    <property type="entry name" value="AAA+_ATPase"/>
</dbReference>
<accession>A0A8F5GWU5</accession>
<feature type="domain" description="ABC transporter" evidence="4">
    <location>
        <begin position="5"/>
        <end position="252"/>
    </location>
</feature>
<dbReference type="FunFam" id="3.40.50.300:FF:000016">
    <property type="entry name" value="Oligopeptide ABC transporter ATP-binding component"/>
    <property type="match status" value="1"/>
</dbReference>
<sequence>MSLQVKDLNVVYKVGKGSIKAINGVDFELMKGDSLGVIGETGSGKTTIANAIMRSLPENAEFFGNIFFNNKDILKMNLETYRREIRWKKISIIPQYSMNAFNPIKRIGEQLVKIMMENDSNIDTSKASERIFYLFNQLNLPPEIYKKYPDELSGGQRQRVVIASALLLDPELVIADEPTTALDVINQARVVSLIKREIVDKRKTLIYITHDIAVVAGIAKKVMTLYAGEIMEFGDSKKIFKEPLHPYSKGLLASVPDIRLGKTKKLQYIPGDPPDLSKEIRGCPFAPRCPVAMDKCKVERPRLRYVDGRLVACHLVGGEEIVQ</sequence>
<dbReference type="PROSITE" id="PS50893">
    <property type="entry name" value="ABC_TRANSPORTER_2"/>
    <property type="match status" value="1"/>
</dbReference>
<evidence type="ECO:0000256" key="2">
    <source>
        <dbReference type="ARBA" id="ARBA00022741"/>
    </source>
</evidence>
<proteinExistence type="predicted"/>
<dbReference type="InterPro" id="IPR003439">
    <property type="entry name" value="ABC_transporter-like_ATP-bd"/>
</dbReference>
<dbReference type="GO" id="GO:0005524">
    <property type="term" value="F:ATP binding"/>
    <property type="evidence" value="ECO:0007669"/>
    <property type="project" value="UniProtKB-KW"/>
</dbReference>
<evidence type="ECO:0000259" key="4">
    <source>
        <dbReference type="PROSITE" id="PS50893"/>
    </source>
</evidence>
<dbReference type="GO" id="GO:0015833">
    <property type="term" value="P:peptide transport"/>
    <property type="evidence" value="ECO:0007669"/>
    <property type="project" value="InterPro"/>
</dbReference>
<name>A0A8F5GWU5_9CREN</name>
<dbReference type="RefSeq" id="WP_218260658.1">
    <property type="nucleotide sequence ID" value="NZ_CP077715.1"/>
</dbReference>
<protein>
    <submittedName>
        <fullName evidence="5">Dipeptide transport ATP-binding protein DppD</fullName>
    </submittedName>
</protein>
<organism evidence="5 6">
    <name type="scientific">Saccharolobus shibatae</name>
    <dbReference type="NCBI Taxonomy" id="2286"/>
    <lineage>
        <taxon>Archaea</taxon>
        <taxon>Thermoproteota</taxon>
        <taxon>Thermoprotei</taxon>
        <taxon>Sulfolobales</taxon>
        <taxon>Sulfolobaceae</taxon>
        <taxon>Saccharolobus</taxon>
    </lineage>
</organism>
<dbReference type="InterPro" id="IPR017871">
    <property type="entry name" value="ABC_transporter-like_CS"/>
</dbReference>
<evidence type="ECO:0000313" key="5">
    <source>
        <dbReference type="EMBL" id="QXJ32444.1"/>
    </source>
</evidence>
<keyword evidence="2" id="KW-0547">Nucleotide-binding</keyword>
<gene>
    <name evidence="5" type="ORF">J5U21_02095</name>
</gene>
<evidence type="ECO:0000256" key="1">
    <source>
        <dbReference type="ARBA" id="ARBA00022448"/>
    </source>
</evidence>
<dbReference type="AlphaFoldDB" id="A0A8F5GWU5"/>
<dbReference type="EMBL" id="CP077715">
    <property type="protein sequence ID" value="QXJ32444.1"/>
    <property type="molecule type" value="Genomic_DNA"/>
</dbReference>
<dbReference type="Pfam" id="PF00005">
    <property type="entry name" value="ABC_tran"/>
    <property type="match status" value="1"/>
</dbReference>
<evidence type="ECO:0000256" key="3">
    <source>
        <dbReference type="ARBA" id="ARBA00022840"/>
    </source>
</evidence>
<reference evidence="5" key="1">
    <citation type="journal article" date="2021" name="Environ. Microbiol.">
        <title>New insights into the diversity and evolution of the archaeal mobilome from three complete genomes of Saccharolobus shibatae.</title>
        <authorList>
            <person name="Medvedeva S."/>
            <person name="Brandt D."/>
            <person name="Cvirkaite-Krupovic V."/>
            <person name="Liu Y."/>
            <person name="Severinov K."/>
            <person name="Ishino S."/>
            <person name="Ishino Y."/>
            <person name="Prangishvili D."/>
            <person name="Kalinowski J."/>
            <person name="Krupovic M."/>
        </authorList>
    </citation>
    <scope>NUCLEOTIDE SEQUENCE</scope>
    <source>
        <strain evidence="5">BEU9</strain>
    </source>
</reference>
<dbReference type="PANTHER" id="PTHR43067:SF3">
    <property type="entry name" value="MALTOSE ABC TRANSPORTER, ATP-BINDING PROTEIN"/>
    <property type="match status" value="1"/>
</dbReference>
<keyword evidence="3 5" id="KW-0067">ATP-binding</keyword>
<dbReference type="GO" id="GO:0016887">
    <property type="term" value="F:ATP hydrolysis activity"/>
    <property type="evidence" value="ECO:0007669"/>
    <property type="project" value="InterPro"/>
</dbReference>